<accession>A0AAE3FYJ0</accession>
<dbReference type="Proteomes" id="UP001203207">
    <property type="component" value="Unassembled WGS sequence"/>
</dbReference>
<proteinExistence type="predicted"/>
<dbReference type="InterPro" id="IPR028871">
    <property type="entry name" value="BlueCu_1_BS"/>
</dbReference>
<keyword evidence="2" id="KW-0813">Transport</keyword>
<dbReference type="AlphaFoldDB" id="A0AAE3FYJ0"/>
<evidence type="ECO:0000256" key="3">
    <source>
        <dbReference type="ARBA" id="ARBA00022723"/>
    </source>
</evidence>
<dbReference type="PANTHER" id="PTHR34192:SF10">
    <property type="entry name" value="PLASTOCYANIN MAJOR ISOFORM, CHLOROPLASTIC-RELATED"/>
    <property type="match status" value="1"/>
</dbReference>
<evidence type="ECO:0000256" key="6">
    <source>
        <dbReference type="ARBA" id="ARBA00023136"/>
    </source>
</evidence>
<evidence type="ECO:0000256" key="4">
    <source>
        <dbReference type="ARBA" id="ARBA00022982"/>
    </source>
</evidence>
<keyword evidence="4" id="KW-0249">Electron transport</keyword>
<evidence type="ECO:0000313" key="8">
    <source>
        <dbReference type="EMBL" id="MCL9817651.1"/>
    </source>
</evidence>
<dbReference type="InterPro" id="IPR008972">
    <property type="entry name" value="Cupredoxin"/>
</dbReference>
<evidence type="ECO:0000256" key="5">
    <source>
        <dbReference type="ARBA" id="ARBA00023008"/>
    </source>
</evidence>
<dbReference type="GO" id="GO:0009055">
    <property type="term" value="F:electron transfer activity"/>
    <property type="evidence" value="ECO:0007669"/>
    <property type="project" value="InterPro"/>
</dbReference>
<evidence type="ECO:0000259" key="7">
    <source>
        <dbReference type="Pfam" id="PF00127"/>
    </source>
</evidence>
<evidence type="ECO:0000256" key="2">
    <source>
        <dbReference type="ARBA" id="ARBA00022448"/>
    </source>
</evidence>
<dbReference type="Pfam" id="PF00127">
    <property type="entry name" value="Copper-bind"/>
    <property type="match status" value="1"/>
</dbReference>
<keyword evidence="3" id="KW-0479">Metal-binding</keyword>
<dbReference type="PROSITE" id="PS51257">
    <property type="entry name" value="PROKAR_LIPOPROTEIN"/>
    <property type="match status" value="1"/>
</dbReference>
<dbReference type="PROSITE" id="PS00196">
    <property type="entry name" value="COPPER_BLUE"/>
    <property type="match status" value="1"/>
</dbReference>
<keyword evidence="6" id="KW-0472">Membrane</keyword>
<feature type="domain" description="Blue (type 1) copper" evidence="7">
    <location>
        <begin position="38"/>
        <end position="136"/>
    </location>
</feature>
<organism evidence="8 9">
    <name type="scientific">Natronocalculus amylovorans</name>
    <dbReference type="NCBI Taxonomy" id="2917812"/>
    <lineage>
        <taxon>Archaea</taxon>
        <taxon>Methanobacteriati</taxon>
        <taxon>Methanobacteriota</taxon>
        <taxon>Stenosarchaea group</taxon>
        <taxon>Halobacteria</taxon>
        <taxon>Halobacteriales</taxon>
        <taxon>Haloferacaceae</taxon>
        <taxon>Natronocalculus</taxon>
    </lineage>
</organism>
<dbReference type="GO" id="GO:0016020">
    <property type="term" value="C:membrane"/>
    <property type="evidence" value="ECO:0007669"/>
    <property type="project" value="UniProtKB-SubCell"/>
</dbReference>
<evidence type="ECO:0000256" key="1">
    <source>
        <dbReference type="ARBA" id="ARBA00004370"/>
    </source>
</evidence>
<comment type="subcellular location">
    <subcellularLocation>
        <location evidence="1">Membrane</location>
    </subcellularLocation>
</comment>
<gene>
    <name evidence="8" type="ORF">AArcSt2_11910</name>
</gene>
<reference evidence="8" key="2">
    <citation type="submission" date="2022-02" db="EMBL/GenBank/DDBJ databases">
        <authorList>
            <person name="Elcheninov A.G."/>
            <person name="Sorokin D.Y."/>
            <person name="Kublanov I.V."/>
        </authorList>
    </citation>
    <scope>NUCLEOTIDE SEQUENCE</scope>
    <source>
        <strain evidence="8">AArc-St2</strain>
    </source>
</reference>
<keyword evidence="9" id="KW-1185">Reference proteome</keyword>
<dbReference type="InterPro" id="IPR000923">
    <property type="entry name" value="BlueCu_1"/>
</dbReference>
<dbReference type="GO" id="GO:0005507">
    <property type="term" value="F:copper ion binding"/>
    <property type="evidence" value="ECO:0007669"/>
    <property type="project" value="InterPro"/>
</dbReference>
<reference evidence="8" key="1">
    <citation type="journal article" date="2022" name="Syst. Appl. Microbiol.">
        <title>Natronocalculus amylovorans gen. nov., sp. nov., and Natranaeroarchaeum aerophilus sp. nov., dominant culturable amylolytic natronoarchaea from hypersaline soda lakes in southwestern Siberia.</title>
        <authorList>
            <person name="Sorokin D.Y."/>
            <person name="Elcheninov A.G."/>
            <person name="Khizhniak T.V."/>
            <person name="Koenen M."/>
            <person name="Bale N.J."/>
            <person name="Damste J.S.S."/>
            <person name="Kublanov I.V."/>
        </authorList>
    </citation>
    <scope>NUCLEOTIDE SEQUENCE</scope>
    <source>
        <strain evidence="8">AArc-St2</strain>
    </source>
</reference>
<evidence type="ECO:0000313" key="9">
    <source>
        <dbReference type="Proteomes" id="UP001203207"/>
    </source>
</evidence>
<comment type="caution">
    <text evidence="8">The sequence shown here is derived from an EMBL/GenBank/DDBJ whole genome shotgun (WGS) entry which is preliminary data.</text>
</comment>
<keyword evidence="5" id="KW-0186">Copper</keyword>
<protein>
    <submittedName>
        <fullName evidence="8">Plastocyanin/azurin family copper-binding protein</fullName>
    </submittedName>
</protein>
<dbReference type="RefSeq" id="WP_250584893.1">
    <property type="nucleotide sequence ID" value="NZ_JAKRVX010000004.1"/>
</dbReference>
<name>A0AAE3FYJ0_9EURY</name>
<sequence>MDRRRFLHCTGAAATLSLTGCVTLFDDGEYDIGMTADAFTPETYTIEVGDTVTWENTSTRAHTVTAYDELIPEDAEFFATGGYENEQTAREEWADRGGGGIDNGEQFAHTFAVPGNYGYVCIPHEQGGMIGTIVVEE</sequence>
<dbReference type="Gene3D" id="2.60.40.420">
    <property type="entry name" value="Cupredoxins - blue copper proteins"/>
    <property type="match status" value="1"/>
</dbReference>
<dbReference type="EMBL" id="JAKRVX010000004">
    <property type="protein sequence ID" value="MCL9817651.1"/>
    <property type="molecule type" value="Genomic_DNA"/>
</dbReference>
<dbReference type="SUPFAM" id="SSF49503">
    <property type="entry name" value="Cupredoxins"/>
    <property type="match status" value="1"/>
</dbReference>
<dbReference type="PANTHER" id="PTHR34192">
    <property type="entry name" value="PLASTOCYANIN MAJOR ISOFORM, CHLOROPLASTIC-RELATED"/>
    <property type="match status" value="1"/>
</dbReference>